<comment type="caution">
    <text evidence="1">The sequence shown here is derived from an EMBL/GenBank/DDBJ whole genome shotgun (WGS) entry which is preliminary data.</text>
</comment>
<dbReference type="EMBL" id="MU267683">
    <property type="protein sequence ID" value="KAH7911277.1"/>
    <property type="molecule type" value="Genomic_DNA"/>
</dbReference>
<keyword evidence="2" id="KW-1185">Reference proteome</keyword>
<protein>
    <submittedName>
        <fullName evidence="1">Uncharacterized protein</fullName>
    </submittedName>
</protein>
<organism evidence="1 2">
    <name type="scientific">Hygrophoropsis aurantiaca</name>
    <dbReference type="NCBI Taxonomy" id="72124"/>
    <lineage>
        <taxon>Eukaryota</taxon>
        <taxon>Fungi</taxon>
        <taxon>Dikarya</taxon>
        <taxon>Basidiomycota</taxon>
        <taxon>Agaricomycotina</taxon>
        <taxon>Agaricomycetes</taxon>
        <taxon>Agaricomycetidae</taxon>
        <taxon>Boletales</taxon>
        <taxon>Coniophorineae</taxon>
        <taxon>Hygrophoropsidaceae</taxon>
        <taxon>Hygrophoropsis</taxon>
    </lineage>
</organism>
<dbReference type="Proteomes" id="UP000790377">
    <property type="component" value="Unassembled WGS sequence"/>
</dbReference>
<proteinExistence type="predicted"/>
<sequence length="261" mass="29184">MKSAHLLPGCFEAYYIPNFVTSAEETYLLRKIEETPRQKWKALGNRRLQIWGGEVLQRSTLFAQDMPSFLNQFPDILGRLRATTAFECSPHQGPNHVILNEYLPGQGIMPHEDGPSYHPVVATLSLGSHAVFHYYRYKNDQPPESLNLPSSLGRTIDPIPVLSILLEPRSAIITTGALYTTHLHGIEEIEVDKFGGDNKVFVSASGHEVPIANSDRVQDPELSKMLLHGGELRRSSRYSLTCRDVAKVAGTSLLRSIRQKP</sequence>
<evidence type="ECO:0000313" key="2">
    <source>
        <dbReference type="Proteomes" id="UP000790377"/>
    </source>
</evidence>
<gene>
    <name evidence="1" type="ORF">BJ138DRAFT_1150999</name>
</gene>
<evidence type="ECO:0000313" key="1">
    <source>
        <dbReference type="EMBL" id="KAH7911277.1"/>
    </source>
</evidence>
<accession>A0ACB8ADC6</accession>
<name>A0ACB8ADC6_9AGAM</name>
<reference evidence="1" key="1">
    <citation type="journal article" date="2021" name="New Phytol.">
        <title>Evolutionary innovations through gain and loss of genes in the ectomycorrhizal Boletales.</title>
        <authorList>
            <person name="Wu G."/>
            <person name="Miyauchi S."/>
            <person name="Morin E."/>
            <person name="Kuo A."/>
            <person name="Drula E."/>
            <person name="Varga T."/>
            <person name="Kohler A."/>
            <person name="Feng B."/>
            <person name="Cao Y."/>
            <person name="Lipzen A."/>
            <person name="Daum C."/>
            <person name="Hundley H."/>
            <person name="Pangilinan J."/>
            <person name="Johnson J."/>
            <person name="Barry K."/>
            <person name="LaButti K."/>
            <person name="Ng V."/>
            <person name="Ahrendt S."/>
            <person name="Min B."/>
            <person name="Choi I.G."/>
            <person name="Park H."/>
            <person name="Plett J.M."/>
            <person name="Magnuson J."/>
            <person name="Spatafora J.W."/>
            <person name="Nagy L.G."/>
            <person name="Henrissat B."/>
            <person name="Grigoriev I.V."/>
            <person name="Yang Z.L."/>
            <person name="Xu J."/>
            <person name="Martin F.M."/>
        </authorList>
    </citation>
    <scope>NUCLEOTIDE SEQUENCE</scope>
    <source>
        <strain evidence="1">ATCC 28755</strain>
    </source>
</reference>